<reference evidence="2 3" key="1">
    <citation type="submission" date="2022-04" db="EMBL/GenBank/DDBJ databases">
        <title>Rhizobium coralii sp. nov., isolated from coral Turbinaria peltata.</title>
        <authorList>
            <person name="Sun H."/>
        </authorList>
    </citation>
    <scope>NUCLEOTIDE SEQUENCE [LARGE SCALE GENOMIC DNA]</scope>
    <source>
        <strain evidence="2 3">NTR19</strain>
    </source>
</reference>
<name>A0ABT0IXM4_9HYPH</name>
<dbReference type="RefSeq" id="WP_248684795.1">
    <property type="nucleotide sequence ID" value="NZ_JALPRY010000030.1"/>
</dbReference>
<evidence type="ECO:0000313" key="2">
    <source>
        <dbReference type="EMBL" id="MCK8782491.1"/>
    </source>
</evidence>
<gene>
    <name evidence="2" type="ORF">M0654_21190</name>
</gene>
<accession>A0ABT0IXM4</accession>
<protein>
    <submittedName>
        <fullName evidence="2">Pilus assembly protein</fullName>
    </submittedName>
</protein>
<dbReference type="Pfam" id="PF13400">
    <property type="entry name" value="Tad"/>
    <property type="match status" value="1"/>
</dbReference>
<organism evidence="2 3">
    <name type="scientific">Neorhizobium turbinariae</name>
    <dbReference type="NCBI Taxonomy" id="2937795"/>
    <lineage>
        <taxon>Bacteria</taxon>
        <taxon>Pseudomonadati</taxon>
        <taxon>Pseudomonadota</taxon>
        <taxon>Alphaproteobacteria</taxon>
        <taxon>Hyphomicrobiales</taxon>
        <taxon>Rhizobiaceae</taxon>
        <taxon>Rhizobium/Agrobacterium group</taxon>
        <taxon>Neorhizobium</taxon>
    </lineage>
</organism>
<feature type="domain" description="Putative Flp pilus-assembly TadG-like N-terminal" evidence="1">
    <location>
        <begin position="20"/>
        <end position="65"/>
    </location>
</feature>
<dbReference type="EMBL" id="JALPRY010000030">
    <property type="protein sequence ID" value="MCK8782491.1"/>
    <property type="molecule type" value="Genomic_DNA"/>
</dbReference>
<evidence type="ECO:0000313" key="3">
    <source>
        <dbReference type="Proteomes" id="UP001202827"/>
    </source>
</evidence>
<dbReference type="Proteomes" id="UP001202827">
    <property type="component" value="Unassembled WGS sequence"/>
</dbReference>
<sequence>MTTRSTARNHLLRLIEDRSGNFGVLTAILAVPLLLSAGMAVDYTTATAKRLNLQALADSAALAGGSTFDGTNESEAKEVAAAYLKAHSEGLPDDNAFDVKMHGQTLEVSLNGSYDNVFMDIVGRTSLRSLSRLQRLAP</sequence>
<keyword evidence="3" id="KW-1185">Reference proteome</keyword>
<dbReference type="InterPro" id="IPR028087">
    <property type="entry name" value="Tad_N"/>
</dbReference>
<evidence type="ECO:0000259" key="1">
    <source>
        <dbReference type="Pfam" id="PF13400"/>
    </source>
</evidence>
<comment type="caution">
    <text evidence="2">The sequence shown here is derived from an EMBL/GenBank/DDBJ whole genome shotgun (WGS) entry which is preliminary data.</text>
</comment>
<proteinExistence type="predicted"/>